<dbReference type="GO" id="GO:0016020">
    <property type="term" value="C:membrane"/>
    <property type="evidence" value="ECO:0007669"/>
    <property type="project" value="UniProtKB-SubCell"/>
</dbReference>
<evidence type="ECO:0000256" key="12">
    <source>
        <dbReference type="SAM" id="MobiDB-lite"/>
    </source>
</evidence>
<sequence>MRAPLAPAACAALLLLWPASLVLCYQDDRGYQVEDAYQDDVLDVLDGSSPCPTDSLLRTRDMCQVDGVDIQCIKMRCCDTHVFIAGRCIPKSVDPCSLQLCEQACEVRGDRVWCTCHSGFQFNADSYQRKTQPYCVDVDECSTNNGGCEQRCINDPGGFHCECSPPLVLASDGKKCERRVSVPVTAYLQEPLPLVRASSRCYAPCDTVTWLSRKVKQLNDQLHSTQTALKKLMDSPMLRDGESRQGGDRFAEGTYAFRVLDSTAPLEGGYCRCERGPRGPAGPAGMEGPKGDTGPRGPRGPRGPKGSLDLMLLMIADLRHDIQNLEARVYKDNEDRPERFNLQKAWRRQRKQDKLDRESKTEQELEAYTAPPIEGPVDISPNGLNGEIQHESTTDWTLVKGDSDPSDLPLGLMDDMAALEKLRQYHLLANMTNIEDDEDSDTDYDYSFY</sequence>
<dbReference type="Pfam" id="PF14670">
    <property type="entry name" value="FXa_inhibition"/>
    <property type="match status" value="1"/>
</dbReference>
<reference evidence="15" key="1">
    <citation type="submission" date="2017-09" db="EMBL/GenBank/DDBJ databases">
        <title>Contemporary evolution of a Lepidopteran species, Heliothis virescens, in response to modern agricultural practices.</title>
        <authorList>
            <person name="Fritz M.L."/>
            <person name="Deyonke A.M."/>
            <person name="Papanicolaou A."/>
            <person name="Micinski S."/>
            <person name="Westbrook J."/>
            <person name="Gould F."/>
        </authorList>
    </citation>
    <scope>NUCLEOTIDE SEQUENCE [LARGE SCALE GENOMIC DNA]</scope>
    <source>
        <strain evidence="15">HvINT-</strain>
        <tissue evidence="15">Whole body</tissue>
    </source>
</reference>
<keyword evidence="11" id="KW-0175">Coiled coil</keyword>
<proteinExistence type="predicted"/>
<evidence type="ECO:0000259" key="14">
    <source>
        <dbReference type="PROSITE" id="PS50026"/>
    </source>
</evidence>
<protein>
    <recommendedName>
        <fullName evidence="14">EGF-like domain-containing protein</fullName>
    </recommendedName>
</protein>
<comment type="subcellular location">
    <subcellularLocation>
        <location evidence="1">Membrane</location>
        <topology evidence="1">Single-pass type I membrane protein</topology>
    </subcellularLocation>
</comment>
<comment type="caution">
    <text evidence="10">Lacks conserved residue(s) required for the propagation of feature annotation.</text>
</comment>
<dbReference type="CDD" id="cd00054">
    <property type="entry name" value="EGF_CA"/>
    <property type="match status" value="1"/>
</dbReference>
<dbReference type="InterPro" id="IPR000742">
    <property type="entry name" value="EGF"/>
</dbReference>
<dbReference type="PANTHER" id="PTHR14789:SF1">
    <property type="entry name" value="CHONDROLECTIN"/>
    <property type="match status" value="1"/>
</dbReference>
<keyword evidence="7" id="KW-1133">Transmembrane helix</keyword>
<keyword evidence="8" id="KW-0472">Membrane</keyword>
<evidence type="ECO:0000256" key="3">
    <source>
        <dbReference type="ARBA" id="ARBA00022692"/>
    </source>
</evidence>
<organism evidence="15">
    <name type="scientific">Heliothis virescens</name>
    <name type="common">Tobacco budworm moth</name>
    <dbReference type="NCBI Taxonomy" id="7102"/>
    <lineage>
        <taxon>Eukaryota</taxon>
        <taxon>Metazoa</taxon>
        <taxon>Ecdysozoa</taxon>
        <taxon>Arthropoda</taxon>
        <taxon>Hexapoda</taxon>
        <taxon>Insecta</taxon>
        <taxon>Pterygota</taxon>
        <taxon>Neoptera</taxon>
        <taxon>Endopterygota</taxon>
        <taxon>Lepidoptera</taxon>
        <taxon>Glossata</taxon>
        <taxon>Ditrysia</taxon>
        <taxon>Noctuoidea</taxon>
        <taxon>Noctuidae</taxon>
        <taxon>Heliothinae</taxon>
        <taxon>Heliothis</taxon>
    </lineage>
</organism>
<dbReference type="PROSITE" id="PS00010">
    <property type="entry name" value="ASX_HYDROXYL"/>
    <property type="match status" value="1"/>
</dbReference>
<feature type="coiled-coil region" evidence="11">
    <location>
        <begin position="308"/>
        <end position="335"/>
    </location>
</feature>
<feature type="region of interest" description="Disordered" evidence="12">
    <location>
        <begin position="277"/>
        <end position="306"/>
    </location>
</feature>
<keyword evidence="2 10" id="KW-0245">EGF-like domain</keyword>
<evidence type="ECO:0000256" key="7">
    <source>
        <dbReference type="ARBA" id="ARBA00022989"/>
    </source>
</evidence>
<feature type="region of interest" description="Disordered" evidence="12">
    <location>
        <begin position="341"/>
        <end position="388"/>
    </location>
</feature>
<dbReference type="InterPro" id="IPR001881">
    <property type="entry name" value="EGF-like_Ca-bd_dom"/>
</dbReference>
<dbReference type="SMART" id="SM00179">
    <property type="entry name" value="EGF_CA"/>
    <property type="match status" value="1"/>
</dbReference>
<feature type="signal peptide" evidence="13">
    <location>
        <begin position="1"/>
        <end position="24"/>
    </location>
</feature>
<accession>A0A2A4JTA6</accession>
<evidence type="ECO:0000256" key="11">
    <source>
        <dbReference type="SAM" id="Coils"/>
    </source>
</evidence>
<dbReference type="GO" id="GO:0050772">
    <property type="term" value="P:positive regulation of axonogenesis"/>
    <property type="evidence" value="ECO:0007669"/>
    <property type="project" value="TreeGrafter"/>
</dbReference>
<evidence type="ECO:0000256" key="9">
    <source>
        <dbReference type="ARBA" id="ARBA00023157"/>
    </source>
</evidence>
<dbReference type="InterPro" id="IPR018097">
    <property type="entry name" value="EGF_Ca-bd_CS"/>
</dbReference>
<dbReference type="InterPro" id="IPR051505">
    <property type="entry name" value="C-type_lectin_domain"/>
</dbReference>
<evidence type="ECO:0000256" key="8">
    <source>
        <dbReference type="ARBA" id="ARBA00023136"/>
    </source>
</evidence>
<evidence type="ECO:0000313" key="15">
    <source>
        <dbReference type="EMBL" id="PCG74928.1"/>
    </source>
</evidence>
<dbReference type="SMART" id="SM00181">
    <property type="entry name" value="EGF"/>
    <property type="match status" value="2"/>
</dbReference>
<dbReference type="AlphaFoldDB" id="A0A2A4JTA6"/>
<evidence type="ECO:0000256" key="2">
    <source>
        <dbReference type="ARBA" id="ARBA00022536"/>
    </source>
</evidence>
<evidence type="ECO:0000256" key="5">
    <source>
        <dbReference type="ARBA" id="ARBA00022734"/>
    </source>
</evidence>
<dbReference type="GO" id="GO:0005509">
    <property type="term" value="F:calcium ion binding"/>
    <property type="evidence" value="ECO:0007669"/>
    <property type="project" value="InterPro"/>
</dbReference>
<keyword evidence="4 13" id="KW-0732">Signal</keyword>
<evidence type="ECO:0000256" key="6">
    <source>
        <dbReference type="ARBA" id="ARBA00022737"/>
    </source>
</evidence>
<comment type="caution">
    <text evidence="15">The sequence shown here is derived from an EMBL/GenBank/DDBJ whole genome shotgun (WGS) entry which is preliminary data.</text>
</comment>
<evidence type="ECO:0000256" key="10">
    <source>
        <dbReference type="PROSITE-ProRule" id="PRU00076"/>
    </source>
</evidence>
<dbReference type="PROSITE" id="PS01187">
    <property type="entry name" value="EGF_CA"/>
    <property type="match status" value="1"/>
</dbReference>
<keyword evidence="5" id="KW-0430">Lectin</keyword>
<dbReference type="SUPFAM" id="SSF57196">
    <property type="entry name" value="EGF/Laminin"/>
    <property type="match status" value="1"/>
</dbReference>
<keyword evidence="3" id="KW-0812">Transmembrane</keyword>
<dbReference type="PANTHER" id="PTHR14789">
    <property type="entry name" value="CHONDROLECTIN VARIANT CHODLFDELTAE"/>
    <property type="match status" value="1"/>
</dbReference>
<dbReference type="FunFam" id="2.10.25.10:FF:000240">
    <property type="entry name" value="Vitamin K-dependent protein S"/>
    <property type="match status" value="1"/>
</dbReference>
<feature type="compositionally biased region" description="Basic and acidic residues" evidence="12">
    <location>
        <begin position="352"/>
        <end position="363"/>
    </location>
</feature>
<dbReference type="PROSITE" id="PS50026">
    <property type="entry name" value="EGF_3"/>
    <property type="match status" value="1"/>
</dbReference>
<evidence type="ECO:0000256" key="1">
    <source>
        <dbReference type="ARBA" id="ARBA00004479"/>
    </source>
</evidence>
<dbReference type="InterPro" id="IPR000152">
    <property type="entry name" value="EGF-type_Asp/Asn_hydroxyl_site"/>
</dbReference>
<keyword evidence="9" id="KW-1015">Disulfide bond</keyword>
<evidence type="ECO:0000256" key="13">
    <source>
        <dbReference type="SAM" id="SignalP"/>
    </source>
</evidence>
<dbReference type="STRING" id="7102.A0A2A4JTA6"/>
<feature type="domain" description="EGF-like" evidence="14">
    <location>
        <begin position="137"/>
        <end position="177"/>
    </location>
</feature>
<gene>
    <name evidence="15" type="ORF">B5V51_12546</name>
</gene>
<dbReference type="GO" id="GO:0030246">
    <property type="term" value="F:carbohydrate binding"/>
    <property type="evidence" value="ECO:0007669"/>
    <property type="project" value="UniProtKB-KW"/>
</dbReference>
<keyword evidence="6" id="KW-0677">Repeat</keyword>
<feature type="chain" id="PRO_5012291476" description="EGF-like domain-containing protein" evidence="13">
    <location>
        <begin position="25"/>
        <end position="449"/>
    </location>
</feature>
<name>A0A2A4JTA6_HELVI</name>
<dbReference type="GO" id="GO:0005737">
    <property type="term" value="C:cytoplasm"/>
    <property type="evidence" value="ECO:0007669"/>
    <property type="project" value="TreeGrafter"/>
</dbReference>
<dbReference type="EMBL" id="NWSH01000666">
    <property type="protein sequence ID" value="PCG74928.1"/>
    <property type="molecule type" value="Genomic_DNA"/>
</dbReference>
<dbReference type="Gene3D" id="2.10.25.10">
    <property type="entry name" value="Laminin"/>
    <property type="match status" value="2"/>
</dbReference>
<evidence type="ECO:0000256" key="4">
    <source>
        <dbReference type="ARBA" id="ARBA00022729"/>
    </source>
</evidence>